<dbReference type="KEGG" id="plon:Pla110_24540"/>
<dbReference type="GO" id="GO:0016020">
    <property type="term" value="C:membrane"/>
    <property type="evidence" value="ECO:0007669"/>
    <property type="project" value="InterPro"/>
</dbReference>
<feature type="signal peptide" evidence="2">
    <location>
        <begin position="1"/>
        <end position="20"/>
    </location>
</feature>
<dbReference type="RefSeq" id="WP_144995968.1">
    <property type="nucleotide sequence ID" value="NZ_CP036281.1"/>
</dbReference>
<keyword evidence="1" id="KW-1133">Transmembrane helix</keyword>
<reference evidence="4 5" key="1">
    <citation type="submission" date="2019-02" db="EMBL/GenBank/DDBJ databases">
        <title>Deep-cultivation of Planctomycetes and their phenomic and genomic characterization uncovers novel biology.</title>
        <authorList>
            <person name="Wiegand S."/>
            <person name="Jogler M."/>
            <person name="Boedeker C."/>
            <person name="Pinto D."/>
            <person name="Vollmers J."/>
            <person name="Rivas-Marin E."/>
            <person name="Kohn T."/>
            <person name="Peeters S.H."/>
            <person name="Heuer A."/>
            <person name="Rast P."/>
            <person name="Oberbeckmann S."/>
            <person name="Bunk B."/>
            <person name="Jeske O."/>
            <person name="Meyerdierks A."/>
            <person name="Storesund J.E."/>
            <person name="Kallscheuer N."/>
            <person name="Luecker S."/>
            <person name="Lage O.M."/>
            <person name="Pohl T."/>
            <person name="Merkel B.J."/>
            <person name="Hornburger P."/>
            <person name="Mueller R.-W."/>
            <person name="Bruemmer F."/>
            <person name="Labrenz M."/>
            <person name="Spormann A.M."/>
            <person name="Op den Camp H."/>
            <person name="Overmann J."/>
            <person name="Amann R."/>
            <person name="Jetten M.S.M."/>
            <person name="Mascher T."/>
            <person name="Medema M.H."/>
            <person name="Devos D.P."/>
            <person name="Kaster A.-K."/>
            <person name="Ovreas L."/>
            <person name="Rohde M."/>
            <person name="Galperin M.Y."/>
            <person name="Jogler C."/>
        </authorList>
    </citation>
    <scope>NUCLEOTIDE SEQUENCE [LARGE SCALE GENOMIC DNA]</scope>
    <source>
        <strain evidence="4 5">Pla110</strain>
    </source>
</reference>
<evidence type="ECO:0000256" key="1">
    <source>
        <dbReference type="SAM" id="Phobius"/>
    </source>
</evidence>
<dbReference type="EMBL" id="CP036281">
    <property type="protein sequence ID" value="QDU80721.1"/>
    <property type="molecule type" value="Genomic_DNA"/>
</dbReference>
<dbReference type="GO" id="GO:0005524">
    <property type="term" value="F:ATP binding"/>
    <property type="evidence" value="ECO:0007669"/>
    <property type="project" value="InterPro"/>
</dbReference>
<dbReference type="PROSITE" id="PS50990">
    <property type="entry name" value="PEPTIDASE_C39"/>
    <property type="match status" value="1"/>
</dbReference>
<keyword evidence="5" id="KW-1185">Reference proteome</keyword>
<dbReference type="Gene3D" id="3.90.70.10">
    <property type="entry name" value="Cysteine proteinases"/>
    <property type="match status" value="1"/>
</dbReference>
<evidence type="ECO:0000259" key="3">
    <source>
        <dbReference type="PROSITE" id="PS50990"/>
    </source>
</evidence>
<protein>
    <submittedName>
        <fullName evidence="4">Peptidase C39 family protein</fullName>
    </submittedName>
</protein>
<organism evidence="4 5">
    <name type="scientific">Polystyrenella longa</name>
    <dbReference type="NCBI Taxonomy" id="2528007"/>
    <lineage>
        <taxon>Bacteria</taxon>
        <taxon>Pseudomonadati</taxon>
        <taxon>Planctomycetota</taxon>
        <taxon>Planctomycetia</taxon>
        <taxon>Planctomycetales</taxon>
        <taxon>Planctomycetaceae</taxon>
        <taxon>Polystyrenella</taxon>
    </lineage>
</organism>
<evidence type="ECO:0000313" key="4">
    <source>
        <dbReference type="EMBL" id="QDU80721.1"/>
    </source>
</evidence>
<dbReference type="AlphaFoldDB" id="A0A518CNB1"/>
<evidence type="ECO:0000256" key="2">
    <source>
        <dbReference type="SAM" id="SignalP"/>
    </source>
</evidence>
<dbReference type="InterPro" id="IPR005074">
    <property type="entry name" value="Peptidase_C39"/>
</dbReference>
<feature type="domain" description="Peptidase C39" evidence="3">
    <location>
        <begin position="27"/>
        <end position="163"/>
    </location>
</feature>
<dbReference type="Pfam" id="PF03412">
    <property type="entry name" value="Peptidase_C39"/>
    <property type="match status" value="1"/>
</dbReference>
<keyword evidence="2" id="KW-0732">Signal</keyword>
<dbReference type="GO" id="GO:0006508">
    <property type="term" value="P:proteolysis"/>
    <property type="evidence" value="ECO:0007669"/>
    <property type="project" value="InterPro"/>
</dbReference>
<name>A0A518CNB1_9PLAN</name>
<proteinExistence type="predicted"/>
<keyword evidence="1" id="KW-0472">Membrane</keyword>
<dbReference type="Proteomes" id="UP000317178">
    <property type="component" value="Chromosome"/>
</dbReference>
<sequence length="201" mass="22531" precursor="true">MFRCSVFIVLSFITPCVMFASDNTDTLANKKVPCGVASTTLLLKLNGQDVTYSDVEKEFLRDHEATELMTLSFADLATVLRRFSVPTVSYRVESTIDARNLPTPSIIFIQDASGQTDAGHFVVLKHLDDDGRAVLADATKLKPNIVMPLSKLQRYWKGELLTTRPSFANVTGLYVLFGCCLVASLYFGFRSWRREKNKVYV</sequence>
<evidence type="ECO:0000313" key="5">
    <source>
        <dbReference type="Proteomes" id="UP000317178"/>
    </source>
</evidence>
<accession>A0A518CNB1</accession>
<gene>
    <name evidence="4" type="ORF">Pla110_24540</name>
</gene>
<dbReference type="GO" id="GO:0008233">
    <property type="term" value="F:peptidase activity"/>
    <property type="evidence" value="ECO:0007669"/>
    <property type="project" value="InterPro"/>
</dbReference>
<feature type="chain" id="PRO_5022078178" evidence="2">
    <location>
        <begin position="21"/>
        <end position="201"/>
    </location>
</feature>
<feature type="transmembrane region" description="Helical" evidence="1">
    <location>
        <begin position="171"/>
        <end position="189"/>
    </location>
</feature>
<keyword evidence="1" id="KW-0812">Transmembrane</keyword>